<dbReference type="AlphaFoldDB" id="A0A6C7EDD2"/>
<dbReference type="GO" id="GO:0016705">
    <property type="term" value="F:oxidoreductase activity, acting on paired donors, with incorporation or reduction of molecular oxygen"/>
    <property type="evidence" value="ECO:0007669"/>
    <property type="project" value="InterPro"/>
</dbReference>
<keyword evidence="1" id="KW-0560">Oxidoreductase</keyword>
<organism evidence="3 4">
    <name type="scientific">Ilumatobacter coccineus (strain NBRC 103263 / KCTC 29153 / YM16-304)</name>
    <dbReference type="NCBI Taxonomy" id="1313172"/>
    <lineage>
        <taxon>Bacteria</taxon>
        <taxon>Bacillati</taxon>
        <taxon>Actinomycetota</taxon>
        <taxon>Acidimicrobiia</taxon>
        <taxon>Acidimicrobiales</taxon>
        <taxon>Ilumatobacteraceae</taxon>
        <taxon>Ilumatobacter</taxon>
    </lineage>
</organism>
<name>A0A6C7EDD2_ILUCY</name>
<dbReference type="PANTHER" id="PTHR43244">
    <property type="match status" value="1"/>
</dbReference>
<evidence type="ECO:0000313" key="4">
    <source>
        <dbReference type="Proteomes" id="UP000011863"/>
    </source>
</evidence>
<dbReference type="InterPro" id="IPR011251">
    <property type="entry name" value="Luciferase-like_dom"/>
</dbReference>
<dbReference type="Proteomes" id="UP000011863">
    <property type="component" value="Chromosome"/>
</dbReference>
<evidence type="ECO:0000256" key="1">
    <source>
        <dbReference type="ARBA" id="ARBA00023002"/>
    </source>
</evidence>
<dbReference type="Gene3D" id="3.20.20.30">
    <property type="entry name" value="Luciferase-like domain"/>
    <property type="match status" value="1"/>
</dbReference>
<evidence type="ECO:0000259" key="2">
    <source>
        <dbReference type="Pfam" id="PF00296"/>
    </source>
</evidence>
<dbReference type="PANTHER" id="PTHR43244:SF1">
    <property type="entry name" value="5,10-METHYLENETETRAHYDROMETHANOPTERIN REDUCTASE"/>
    <property type="match status" value="1"/>
</dbReference>
<keyword evidence="4" id="KW-1185">Reference proteome</keyword>
<reference evidence="3 4" key="1">
    <citation type="journal article" date="2013" name="Int. J. Syst. Evol. Microbiol.">
        <title>Ilumatobacter nonamiense sp. nov. and Ilumatobacter coccineum sp. nov., isolated from seashore sand.</title>
        <authorList>
            <person name="Matsumoto A."/>
            <person name="Kasai H."/>
            <person name="Matsuo Y."/>
            <person name="Shizuri Y."/>
            <person name="Ichikawa N."/>
            <person name="Fujita N."/>
            <person name="Omura S."/>
            <person name="Takahashi Y."/>
        </authorList>
    </citation>
    <scope>NUCLEOTIDE SEQUENCE [LARGE SCALE GENOMIC DNA]</scope>
    <source>
        <strain evidence="4">NBRC 103263 / KCTC 29153 / YM16-304</strain>
    </source>
</reference>
<protein>
    <submittedName>
        <fullName evidence="3">Putative oxidoreductase</fullName>
    </submittedName>
</protein>
<dbReference type="InterPro" id="IPR050564">
    <property type="entry name" value="F420-G6PD/mer"/>
</dbReference>
<sequence length="294" mass="31950">MKVRFGVTIGPEVGTDDFPAIIDDLERLRFDSVWIPEVWLQSTLDPIVALTFAAARTTRLKLGSHLVIPGKNPVLLARQLAQLDRLSGGRLLIVGVLGLPDEADTGAQVLARSERSAALAEVVPLLRRLWSGETIDHAGDRYPLSGVRVTPTPVQQPLEIWLAGQVPGALRRCGQLGDGWMPGLLLPAEAAELRVEIERAADAAGRTVDPEHYGVNLYYSTGPLPDAVAERLAARRRSGSVDDLVPIGMDALRTRIDDWLDAGFSKFLLRPLAPPADWTAELEMLATEILPLTT</sequence>
<gene>
    <name evidence="3" type="ORF">YM304_40560</name>
</gene>
<dbReference type="KEGG" id="aym:YM304_40560"/>
<dbReference type="InterPro" id="IPR036661">
    <property type="entry name" value="Luciferase-like_sf"/>
</dbReference>
<evidence type="ECO:0000313" key="3">
    <source>
        <dbReference type="EMBL" id="BAN04370.1"/>
    </source>
</evidence>
<feature type="domain" description="Luciferase-like" evidence="2">
    <location>
        <begin position="14"/>
        <end position="238"/>
    </location>
</feature>
<dbReference type="Pfam" id="PF00296">
    <property type="entry name" value="Bac_luciferase"/>
    <property type="match status" value="1"/>
</dbReference>
<dbReference type="EMBL" id="AP012057">
    <property type="protein sequence ID" value="BAN04370.1"/>
    <property type="molecule type" value="Genomic_DNA"/>
</dbReference>
<dbReference type="SUPFAM" id="SSF51679">
    <property type="entry name" value="Bacterial luciferase-like"/>
    <property type="match status" value="1"/>
</dbReference>
<accession>A0A6C7EDD2</accession>
<dbReference type="RefSeq" id="WP_015443617.1">
    <property type="nucleotide sequence ID" value="NC_020520.1"/>
</dbReference>
<proteinExistence type="predicted"/>